<dbReference type="RefSeq" id="WP_161089768.1">
    <property type="nucleotide sequence ID" value="NZ_WWCV01000014.1"/>
</dbReference>
<reference evidence="1 2" key="1">
    <citation type="submission" date="2019-12" db="EMBL/GenBank/DDBJ databases">
        <title>Novel species isolated from a subtropical stream in China.</title>
        <authorList>
            <person name="Lu H."/>
        </authorList>
    </citation>
    <scope>NUCLEOTIDE SEQUENCE [LARGE SCALE GENOMIC DNA]</scope>
    <source>
        <strain evidence="1 2">FT107W</strain>
    </source>
</reference>
<keyword evidence="2" id="KW-1185">Reference proteome</keyword>
<organism evidence="1 2">
    <name type="scientific">Duganella vulcania</name>
    <dbReference type="NCBI Taxonomy" id="2692166"/>
    <lineage>
        <taxon>Bacteria</taxon>
        <taxon>Pseudomonadati</taxon>
        <taxon>Pseudomonadota</taxon>
        <taxon>Betaproteobacteria</taxon>
        <taxon>Burkholderiales</taxon>
        <taxon>Oxalobacteraceae</taxon>
        <taxon>Telluria group</taxon>
        <taxon>Duganella</taxon>
    </lineage>
</organism>
<dbReference type="EMBL" id="WWCV01000014">
    <property type="protein sequence ID" value="MYN17118.1"/>
    <property type="molecule type" value="Genomic_DNA"/>
</dbReference>
<dbReference type="CDD" id="cd14744">
    <property type="entry name" value="PAAR_CT_2"/>
    <property type="match status" value="1"/>
</dbReference>
<dbReference type="Proteomes" id="UP000484875">
    <property type="component" value="Unassembled WGS sequence"/>
</dbReference>
<evidence type="ECO:0000313" key="1">
    <source>
        <dbReference type="EMBL" id="MYN17118.1"/>
    </source>
</evidence>
<protein>
    <submittedName>
        <fullName evidence="1">PAAR domain-containing protein</fullName>
    </submittedName>
</protein>
<gene>
    <name evidence="1" type="ORF">GTP81_10180</name>
</gene>
<comment type="caution">
    <text evidence="1">The sequence shown here is derived from an EMBL/GenBank/DDBJ whole genome shotgun (WGS) entry which is preliminary data.</text>
</comment>
<proteinExistence type="predicted"/>
<name>A0A845HEM9_9BURK</name>
<evidence type="ECO:0000313" key="2">
    <source>
        <dbReference type="Proteomes" id="UP000484875"/>
    </source>
</evidence>
<accession>A0A845HEM9</accession>
<dbReference type="Gene3D" id="2.60.200.60">
    <property type="match status" value="1"/>
</dbReference>
<sequence>MFLKIITVGDSTDHGGKVISGSPVHDIGGKAIARLHDTVSCPQVYPGGAPHGVNKIITAHETLTVGDIPVAVEGCKTECGCTLIGSANAVVE</sequence>
<dbReference type="AlphaFoldDB" id="A0A845HEM9"/>
<dbReference type="Pfam" id="PF05488">
    <property type="entry name" value="PAAR_motif"/>
    <property type="match status" value="1"/>
</dbReference>
<dbReference type="InterPro" id="IPR008727">
    <property type="entry name" value="PAAR_motif"/>
</dbReference>